<dbReference type="AlphaFoldDB" id="A0AAV9IRU2"/>
<evidence type="ECO:0000313" key="3">
    <source>
        <dbReference type="EMBL" id="KAK4534973.1"/>
    </source>
</evidence>
<organism evidence="3 4">
    <name type="scientific">Cyanidium caldarium</name>
    <name type="common">Red alga</name>
    <dbReference type="NCBI Taxonomy" id="2771"/>
    <lineage>
        <taxon>Eukaryota</taxon>
        <taxon>Rhodophyta</taxon>
        <taxon>Bangiophyceae</taxon>
        <taxon>Cyanidiales</taxon>
        <taxon>Cyanidiaceae</taxon>
        <taxon>Cyanidium</taxon>
    </lineage>
</organism>
<dbReference type="CDD" id="cd00448">
    <property type="entry name" value="YjgF_YER057c_UK114_family"/>
    <property type="match status" value="1"/>
</dbReference>
<dbReference type="PANTHER" id="PTHR11803:SF39">
    <property type="entry name" value="2-IMINOBUTANOATE_2-IMINOPROPANOATE DEAMINASE"/>
    <property type="match status" value="1"/>
</dbReference>
<feature type="region of interest" description="Disordered" evidence="2">
    <location>
        <begin position="22"/>
        <end position="41"/>
    </location>
</feature>
<dbReference type="EMBL" id="JANCYW010000003">
    <property type="protein sequence ID" value="KAK4534973.1"/>
    <property type="molecule type" value="Genomic_DNA"/>
</dbReference>
<accession>A0AAV9IRU2</accession>
<dbReference type="FunFam" id="3.30.1330.40:FF:000001">
    <property type="entry name" value="L-PSP family endoribonuclease"/>
    <property type="match status" value="1"/>
</dbReference>
<dbReference type="InterPro" id="IPR035959">
    <property type="entry name" value="RutC-like_sf"/>
</dbReference>
<sequence>MHAAVTFVIPVCGIKPVATLRRQRTSSERSDPRLSPPPAAWTRPVSVRRGRALACLRGNLQAGATSDCSARGDVGTCVLRNGTLHIGALVAGTADLSFADQFRECLAKVDATLERAGSSRADLVSVTIYVARAEHGSAWEPLWREWIGQTKVAVTAVVASPTVSGRLVQVSAAADVTTSPSSAVRTTAAALAVGPYNQAVRDRRTGTVYVSGCIGLRPPPQSDMVGDNVAAQTAQALANMKAILEASGSSVRHIVKTTILLEDIVDFPVVNAIYEAWLREHGCTDDRLPARSTFAAKALPKGAKFEIECIALSV</sequence>
<dbReference type="InterPro" id="IPR006056">
    <property type="entry name" value="RidA"/>
</dbReference>
<dbReference type="NCBIfam" id="TIGR00004">
    <property type="entry name" value="Rid family detoxifying hydrolase"/>
    <property type="match status" value="1"/>
</dbReference>
<evidence type="ECO:0000256" key="2">
    <source>
        <dbReference type="SAM" id="MobiDB-lite"/>
    </source>
</evidence>
<keyword evidence="4" id="KW-1185">Reference proteome</keyword>
<dbReference type="Pfam" id="PF01042">
    <property type="entry name" value="Ribonuc_L-PSP"/>
    <property type="match status" value="2"/>
</dbReference>
<evidence type="ECO:0000256" key="1">
    <source>
        <dbReference type="ARBA" id="ARBA00010552"/>
    </source>
</evidence>
<dbReference type="GO" id="GO:0019239">
    <property type="term" value="F:deaminase activity"/>
    <property type="evidence" value="ECO:0007669"/>
    <property type="project" value="TreeGrafter"/>
</dbReference>
<comment type="caution">
    <text evidence="3">The sequence shown here is derived from an EMBL/GenBank/DDBJ whole genome shotgun (WGS) entry which is preliminary data.</text>
</comment>
<comment type="similarity">
    <text evidence="1">Belongs to the RutC family.</text>
</comment>
<dbReference type="Proteomes" id="UP001301350">
    <property type="component" value="Unassembled WGS sequence"/>
</dbReference>
<dbReference type="SUPFAM" id="SSF55298">
    <property type="entry name" value="YjgF-like"/>
    <property type="match status" value="2"/>
</dbReference>
<evidence type="ECO:0000313" key="4">
    <source>
        <dbReference type="Proteomes" id="UP001301350"/>
    </source>
</evidence>
<proteinExistence type="inferred from homology"/>
<dbReference type="Gene3D" id="3.30.1330.40">
    <property type="entry name" value="RutC-like"/>
    <property type="match status" value="2"/>
</dbReference>
<reference evidence="3 4" key="1">
    <citation type="submission" date="2022-07" db="EMBL/GenBank/DDBJ databases">
        <title>Genome-wide signatures of adaptation to extreme environments.</title>
        <authorList>
            <person name="Cho C.H."/>
            <person name="Yoon H.S."/>
        </authorList>
    </citation>
    <scope>NUCLEOTIDE SEQUENCE [LARGE SCALE GENOMIC DNA]</scope>
    <source>
        <strain evidence="3 4">DBV 063 E5</strain>
    </source>
</reference>
<dbReference type="GO" id="GO:0005829">
    <property type="term" value="C:cytosol"/>
    <property type="evidence" value="ECO:0007669"/>
    <property type="project" value="TreeGrafter"/>
</dbReference>
<name>A0AAV9IRU2_CYACA</name>
<dbReference type="InterPro" id="IPR006175">
    <property type="entry name" value="YjgF/YER057c/UK114"/>
</dbReference>
<dbReference type="PANTHER" id="PTHR11803">
    <property type="entry name" value="2-IMINOBUTANOATE/2-IMINOPROPANOATE DEAMINASE RIDA"/>
    <property type="match status" value="1"/>
</dbReference>
<protein>
    <submittedName>
        <fullName evidence="3">Uncharacterized protein</fullName>
    </submittedName>
</protein>
<gene>
    <name evidence="3" type="ORF">CDCA_CDCA03G0998</name>
</gene>